<feature type="region of interest" description="Disordered" evidence="2">
    <location>
        <begin position="1"/>
        <end position="89"/>
    </location>
</feature>
<name>A0ABD3GFS1_9MARC</name>
<proteinExistence type="predicted"/>
<sequence>MTFTRKTGPKRPVENEATVEVEMTRPKRNVKKPIAAADLPETSQRRGKKRVQEGSGRSPPKRRKPAVQPPPKPAVPKARSKVKAPRRLKRERAESVEAVAVEAVEKERSSEGPWLIKKYYKVDVISKVQWAYMKPEDIFGAFAGISEFNQRRLGLRGVITRQYVPPNVPLCKEWLLSFDGGREGDCSATVQGQRIVLSEEMFRDAFFVEEELNPPASCEPFPKHVMRSGLEDWFSHYDEKAKRYLAEDCVHEEWRPVFQCLQSFLLAKRRPRSIAGPIIHFVKSALEPIPEDDSDDEDDEGPHPQLLDLPAYQFKCVREEMCQLKKHLEVPDNSRLRETFVGQVLTHLLIHLGPRQNTAALPGAASLARPRARHGGPAQGRHGPWRPCAGAASGAPGSRPCAGPLRPLAALCRGRWPSAGSRGPAEGRGGPWRPRTGAAAFCGSARGRISAAALDRAALDFAAQSPLRRPDGLEPEMQQKLLHAIQTEDRMDDRLNAKKEKLAELERLVALEERLLEVTARQRKEEEHRLETLRAQQYQPRLVDPRSVRRKTLILAFDGLLVSIRTSATGLSEFLEACLREFHLMIWTSRKRAVIDRIIRFLFKSKKISVDLAHLKSHIWSREQCLDLGGKTDHPLYYKDFDMLYEHNISARCRAAERSRGETTCLVRPL</sequence>
<dbReference type="InterPro" id="IPR004274">
    <property type="entry name" value="FCP1_dom"/>
</dbReference>
<keyword evidence="5" id="KW-1185">Reference proteome</keyword>
<organism evidence="4 5">
    <name type="scientific">Riccia sorocarpa</name>
    <dbReference type="NCBI Taxonomy" id="122646"/>
    <lineage>
        <taxon>Eukaryota</taxon>
        <taxon>Viridiplantae</taxon>
        <taxon>Streptophyta</taxon>
        <taxon>Embryophyta</taxon>
        <taxon>Marchantiophyta</taxon>
        <taxon>Marchantiopsida</taxon>
        <taxon>Marchantiidae</taxon>
        <taxon>Marchantiales</taxon>
        <taxon>Ricciaceae</taxon>
        <taxon>Riccia</taxon>
    </lineage>
</organism>
<comment type="caution">
    <text evidence="4">The sequence shown here is derived from an EMBL/GenBank/DDBJ whole genome shotgun (WGS) entry which is preliminary data.</text>
</comment>
<evidence type="ECO:0000313" key="5">
    <source>
        <dbReference type="Proteomes" id="UP001633002"/>
    </source>
</evidence>
<dbReference type="EMBL" id="JBJQOH010000008">
    <property type="protein sequence ID" value="KAL3676024.1"/>
    <property type="molecule type" value="Genomic_DNA"/>
</dbReference>
<dbReference type="AlphaFoldDB" id="A0ABD3GFS1"/>
<feature type="coiled-coil region" evidence="1">
    <location>
        <begin position="488"/>
        <end position="536"/>
    </location>
</feature>
<keyword evidence="1" id="KW-0175">Coiled coil</keyword>
<feature type="domain" description="FCP1 homology" evidence="3">
    <location>
        <begin position="569"/>
        <end position="645"/>
    </location>
</feature>
<evidence type="ECO:0000259" key="3">
    <source>
        <dbReference type="Pfam" id="PF03031"/>
    </source>
</evidence>
<feature type="region of interest" description="Disordered" evidence="2">
    <location>
        <begin position="365"/>
        <end position="400"/>
    </location>
</feature>
<evidence type="ECO:0000313" key="4">
    <source>
        <dbReference type="EMBL" id="KAL3676024.1"/>
    </source>
</evidence>
<dbReference type="Pfam" id="PF03031">
    <property type="entry name" value="NIF"/>
    <property type="match status" value="1"/>
</dbReference>
<gene>
    <name evidence="4" type="ORF">R1sor_025972</name>
</gene>
<evidence type="ECO:0000256" key="2">
    <source>
        <dbReference type="SAM" id="MobiDB-lite"/>
    </source>
</evidence>
<accession>A0ABD3GFS1</accession>
<feature type="compositionally biased region" description="Low complexity" evidence="2">
    <location>
        <begin position="386"/>
        <end position="400"/>
    </location>
</feature>
<dbReference type="InterPro" id="IPR036412">
    <property type="entry name" value="HAD-like_sf"/>
</dbReference>
<dbReference type="Proteomes" id="UP001633002">
    <property type="component" value="Unassembled WGS sequence"/>
</dbReference>
<dbReference type="Gene3D" id="3.40.50.1000">
    <property type="entry name" value="HAD superfamily/HAD-like"/>
    <property type="match status" value="1"/>
</dbReference>
<feature type="compositionally biased region" description="Basic residues" evidence="2">
    <location>
        <begin position="78"/>
        <end position="89"/>
    </location>
</feature>
<protein>
    <recommendedName>
        <fullName evidence="3">FCP1 homology domain-containing protein</fullName>
    </recommendedName>
</protein>
<reference evidence="4 5" key="1">
    <citation type="submission" date="2024-09" db="EMBL/GenBank/DDBJ databases">
        <title>Chromosome-scale assembly of Riccia sorocarpa.</title>
        <authorList>
            <person name="Paukszto L."/>
        </authorList>
    </citation>
    <scope>NUCLEOTIDE SEQUENCE [LARGE SCALE GENOMIC DNA]</scope>
    <source>
        <strain evidence="4">LP-2024</strain>
        <tissue evidence="4">Aerial parts of the thallus</tissue>
    </source>
</reference>
<dbReference type="InterPro" id="IPR023214">
    <property type="entry name" value="HAD_sf"/>
</dbReference>
<evidence type="ECO:0000256" key="1">
    <source>
        <dbReference type="SAM" id="Coils"/>
    </source>
</evidence>
<dbReference type="SUPFAM" id="SSF56784">
    <property type="entry name" value="HAD-like"/>
    <property type="match status" value="1"/>
</dbReference>